<dbReference type="Gene3D" id="3.90.79.10">
    <property type="entry name" value="Nucleoside Triphosphate Pyrophosphohydrolase"/>
    <property type="match status" value="1"/>
</dbReference>
<dbReference type="RefSeq" id="WP_013387410.1">
    <property type="nucleotide sequence ID" value="NC_014632.1"/>
</dbReference>
<dbReference type="GO" id="GO:0006753">
    <property type="term" value="P:nucleoside phosphate metabolic process"/>
    <property type="evidence" value="ECO:0007669"/>
    <property type="project" value="TreeGrafter"/>
</dbReference>
<comment type="similarity">
    <text evidence="3">Belongs to the Nudix hydrolase family.</text>
</comment>
<dbReference type="PROSITE" id="PS00893">
    <property type="entry name" value="NUDIX_BOX"/>
    <property type="match status" value="1"/>
</dbReference>
<organism evidence="5 6">
    <name type="scientific">Ilyobacter polytropus (strain ATCC 51220 / DSM 2926 / LMG 16218 / CuHBu1)</name>
    <dbReference type="NCBI Taxonomy" id="572544"/>
    <lineage>
        <taxon>Bacteria</taxon>
        <taxon>Fusobacteriati</taxon>
        <taxon>Fusobacteriota</taxon>
        <taxon>Fusobacteriia</taxon>
        <taxon>Fusobacteriales</taxon>
        <taxon>Fusobacteriaceae</taxon>
        <taxon>Ilyobacter</taxon>
    </lineage>
</organism>
<evidence type="ECO:0000259" key="4">
    <source>
        <dbReference type="PROSITE" id="PS51462"/>
    </source>
</evidence>
<evidence type="ECO:0000256" key="2">
    <source>
        <dbReference type="ARBA" id="ARBA00022801"/>
    </source>
</evidence>
<protein>
    <submittedName>
        <fullName evidence="5">NUDIX hydrolase</fullName>
    </submittedName>
</protein>
<evidence type="ECO:0000313" key="6">
    <source>
        <dbReference type="Proteomes" id="UP000006875"/>
    </source>
</evidence>
<dbReference type="Proteomes" id="UP000006875">
    <property type="component" value="Chromosome"/>
</dbReference>
<dbReference type="EMBL" id="CP002281">
    <property type="protein sequence ID" value="ADO82742.1"/>
    <property type="molecule type" value="Genomic_DNA"/>
</dbReference>
<dbReference type="PANTHER" id="PTHR11839:SF18">
    <property type="entry name" value="NUDIX HYDROLASE DOMAIN-CONTAINING PROTEIN"/>
    <property type="match status" value="1"/>
</dbReference>
<dbReference type="AlphaFoldDB" id="E3H8H5"/>
<name>E3H8H5_ILYPC</name>
<dbReference type="GO" id="GO:0016462">
    <property type="term" value="F:pyrophosphatase activity"/>
    <property type="evidence" value="ECO:0007669"/>
    <property type="project" value="UniProtKB-ARBA"/>
</dbReference>
<evidence type="ECO:0000256" key="3">
    <source>
        <dbReference type="RuleBase" id="RU003476"/>
    </source>
</evidence>
<comment type="cofactor">
    <cofactor evidence="1">
        <name>Mg(2+)</name>
        <dbReference type="ChEBI" id="CHEBI:18420"/>
    </cofactor>
</comment>
<accession>E3H8H5</accession>
<dbReference type="InterPro" id="IPR015797">
    <property type="entry name" value="NUDIX_hydrolase-like_dom_sf"/>
</dbReference>
<keyword evidence="2 3" id="KW-0378">Hydrolase</keyword>
<evidence type="ECO:0000256" key="1">
    <source>
        <dbReference type="ARBA" id="ARBA00001946"/>
    </source>
</evidence>
<dbReference type="PROSITE" id="PS51462">
    <property type="entry name" value="NUDIX"/>
    <property type="match status" value="1"/>
</dbReference>
<dbReference type="Pfam" id="PF00293">
    <property type="entry name" value="NUDIX"/>
    <property type="match status" value="1"/>
</dbReference>
<dbReference type="CDD" id="cd03424">
    <property type="entry name" value="NUDIX_ADPRase_Nudt5_UGPPase_Nudt14"/>
    <property type="match status" value="1"/>
</dbReference>
<dbReference type="GO" id="GO:0019693">
    <property type="term" value="P:ribose phosphate metabolic process"/>
    <property type="evidence" value="ECO:0007669"/>
    <property type="project" value="TreeGrafter"/>
</dbReference>
<gene>
    <name evidence="5" type="ordered locus">Ilyop_0960</name>
</gene>
<feature type="domain" description="Nudix hydrolase" evidence="4">
    <location>
        <begin position="38"/>
        <end position="167"/>
    </location>
</feature>
<dbReference type="STRING" id="572544.Ilyop_0960"/>
<dbReference type="PANTHER" id="PTHR11839">
    <property type="entry name" value="UDP/ADP-SUGAR PYROPHOSPHATASE"/>
    <property type="match status" value="1"/>
</dbReference>
<dbReference type="OrthoDB" id="9806150at2"/>
<dbReference type="InterPro" id="IPR000086">
    <property type="entry name" value="NUDIX_hydrolase_dom"/>
</dbReference>
<dbReference type="PRINTS" id="PR00502">
    <property type="entry name" value="NUDIXFAMILY"/>
</dbReference>
<dbReference type="eggNOG" id="COG0494">
    <property type="taxonomic scope" value="Bacteria"/>
</dbReference>
<sequence>MKFKHIDKKVVYKNDHFEISQEKLILPGGKEVWWSFIEGVDAVGILALTDDNKVILVKQYRPAVQDFVLEIPAGLIEPGESPEETAYRELEEEAGYRAESMEKIYEYYSSPGISKSKTHIFLAKSLVKTKQSLDDDEFLEIIEASFEEVQTLSLVDGKSILAIKHLEILGTPSLREK</sequence>
<reference evidence="5 6" key="1">
    <citation type="journal article" date="2010" name="Stand. Genomic Sci.">
        <title>Complete genome sequence of Ilyobacter polytropus type strain (CuHbu1).</title>
        <authorList>
            <person name="Sikorski J."/>
            <person name="Chertkov O."/>
            <person name="Lapidus A."/>
            <person name="Nolan M."/>
            <person name="Lucas S."/>
            <person name="Del Rio T.G."/>
            <person name="Tice H."/>
            <person name="Cheng J.F."/>
            <person name="Tapia R."/>
            <person name="Han C."/>
            <person name="Goodwin L."/>
            <person name="Pitluck S."/>
            <person name="Liolios K."/>
            <person name="Ivanova N."/>
            <person name="Mavromatis K."/>
            <person name="Mikhailova N."/>
            <person name="Pati A."/>
            <person name="Chen A."/>
            <person name="Palaniappan K."/>
            <person name="Land M."/>
            <person name="Hauser L."/>
            <person name="Chang Y.J."/>
            <person name="Jeffries C.D."/>
            <person name="Brambilla E."/>
            <person name="Yasawong M."/>
            <person name="Rohde M."/>
            <person name="Pukall R."/>
            <person name="Spring S."/>
            <person name="Goker M."/>
            <person name="Woyke T."/>
            <person name="Bristow J."/>
            <person name="Eisen J.A."/>
            <person name="Markowitz V."/>
            <person name="Hugenholtz P."/>
            <person name="Kyrpides N.C."/>
            <person name="Klenk H.P."/>
        </authorList>
    </citation>
    <scope>NUCLEOTIDE SEQUENCE [LARGE SCALE GENOMIC DNA]</scope>
    <source>
        <strain evidence="6">ATCC 51220 / DSM 2926 / LMG 16218 / CuHBu1</strain>
    </source>
</reference>
<dbReference type="InterPro" id="IPR020084">
    <property type="entry name" value="NUDIX_hydrolase_CS"/>
</dbReference>
<evidence type="ECO:0000313" key="5">
    <source>
        <dbReference type="EMBL" id="ADO82742.1"/>
    </source>
</evidence>
<dbReference type="GO" id="GO:0005829">
    <property type="term" value="C:cytosol"/>
    <property type="evidence" value="ECO:0007669"/>
    <property type="project" value="TreeGrafter"/>
</dbReference>
<dbReference type="InterPro" id="IPR020476">
    <property type="entry name" value="Nudix_hydrolase"/>
</dbReference>
<dbReference type="SUPFAM" id="SSF55811">
    <property type="entry name" value="Nudix"/>
    <property type="match status" value="1"/>
</dbReference>
<dbReference type="HOGENOM" id="CLU_062658_5_1_0"/>
<dbReference type="KEGG" id="ipo:Ilyop_0960"/>
<keyword evidence="6" id="KW-1185">Reference proteome</keyword>
<proteinExistence type="inferred from homology"/>